<dbReference type="InParanoid" id="A0A7M7STJ3"/>
<organism evidence="3 4">
    <name type="scientific">Strongylocentrotus purpuratus</name>
    <name type="common">Purple sea urchin</name>
    <dbReference type="NCBI Taxonomy" id="7668"/>
    <lineage>
        <taxon>Eukaryota</taxon>
        <taxon>Metazoa</taxon>
        <taxon>Echinodermata</taxon>
        <taxon>Eleutherozoa</taxon>
        <taxon>Echinozoa</taxon>
        <taxon>Echinoidea</taxon>
        <taxon>Euechinoidea</taxon>
        <taxon>Echinacea</taxon>
        <taxon>Camarodonta</taxon>
        <taxon>Echinidea</taxon>
        <taxon>Strongylocentrotidae</taxon>
        <taxon>Strongylocentrotus</taxon>
    </lineage>
</organism>
<accession>A0A7M7STJ3</accession>
<dbReference type="OrthoDB" id="5977853at2759"/>
<keyword evidence="4" id="KW-1185">Reference proteome</keyword>
<name>A0A7M7STJ3_STRPU</name>
<dbReference type="KEGG" id="spu:115919906"/>
<dbReference type="CDD" id="cd00637">
    <property type="entry name" value="7tm_classA_rhodopsin-like"/>
    <property type="match status" value="1"/>
</dbReference>
<evidence type="ECO:0000313" key="3">
    <source>
        <dbReference type="EnsemblMetazoa" id="XP_030830396"/>
    </source>
</evidence>
<keyword evidence="2" id="KW-0812">Transmembrane</keyword>
<keyword evidence="2" id="KW-0472">Membrane</keyword>
<dbReference type="EnsemblMetazoa" id="XM_030974536">
    <property type="protein sequence ID" value="XP_030830396"/>
    <property type="gene ID" value="LOC115919906"/>
</dbReference>
<dbReference type="GeneID" id="115919906"/>
<reference evidence="4" key="1">
    <citation type="submission" date="2015-02" db="EMBL/GenBank/DDBJ databases">
        <title>Genome sequencing for Strongylocentrotus purpuratus.</title>
        <authorList>
            <person name="Murali S."/>
            <person name="Liu Y."/>
            <person name="Vee V."/>
            <person name="English A."/>
            <person name="Wang M."/>
            <person name="Skinner E."/>
            <person name="Han Y."/>
            <person name="Muzny D.M."/>
            <person name="Worley K.C."/>
            <person name="Gibbs R.A."/>
        </authorList>
    </citation>
    <scope>NUCLEOTIDE SEQUENCE</scope>
</reference>
<reference evidence="3" key="2">
    <citation type="submission" date="2021-01" db="UniProtKB">
        <authorList>
            <consortium name="EnsemblMetazoa"/>
        </authorList>
    </citation>
    <scope>IDENTIFICATION</scope>
</reference>
<protein>
    <submittedName>
        <fullName evidence="3">Uncharacterized protein</fullName>
    </submittedName>
</protein>
<dbReference type="Proteomes" id="UP000007110">
    <property type="component" value="Unassembled WGS sequence"/>
</dbReference>
<keyword evidence="2" id="KW-1133">Transmembrane helix</keyword>
<evidence type="ECO:0000256" key="2">
    <source>
        <dbReference type="SAM" id="Phobius"/>
    </source>
</evidence>
<dbReference type="RefSeq" id="XP_030830396.1">
    <property type="nucleotide sequence ID" value="XM_030974536.1"/>
</dbReference>
<dbReference type="SUPFAM" id="SSF81321">
    <property type="entry name" value="Family A G protein-coupled receptor-like"/>
    <property type="match status" value="1"/>
</dbReference>
<dbReference type="AlphaFoldDB" id="A0A7M7STJ3"/>
<feature type="transmembrane region" description="Helical" evidence="2">
    <location>
        <begin position="44"/>
        <end position="69"/>
    </location>
</feature>
<proteinExistence type="predicted"/>
<sequence>MIAIAWILSLLVGGAPLTERLSYFHYSSSTHHCSPSWMNCFFYIFNLTFIYGLAVPTMLISHVSIIYTLRVKEKKLRSYGLSKSGKAQASRSEDRIPTITGSATMGPGMSMEGKWC</sequence>
<evidence type="ECO:0000313" key="4">
    <source>
        <dbReference type="Proteomes" id="UP000007110"/>
    </source>
</evidence>
<evidence type="ECO:0000256" key="1">
    <source>
        <dbReference type="SAM" id="MobiDB-lite"/>
    </source>
</evidence>
<feature type="region of interest" description="Disordered" evidence="1">
    <location>
        <begin position="82"/>
        <end position="104"/>
    </location>
</feature>
<dbReference type="Gene3D" id="1.20.1070.10">
    <property type="entry name" value="Rhodopsin 7-helix transmembrane proteins"/>
    <property type="match status" value="1"/>
</dbReference>